<dbReference type="AlphaFoldDB" id="A0A7J7LTL2"/>
<sequence length="355" mass="39990">MQRQSSFGAAGGNNNTKVKITSSSGTEMRSHNLNNQQQQQHQLQQQRTSLPLYHYQLQNQTQNQRFSVPSSVSLTPYSYNDENAEIAIEDRLYLTRLTLEYQQLIDRYGLCLTQFQESANESEILRRENLKLRMTIIELNKRLTLQNRYISSGFSNVSSLTDGFNGLCIGGGGGDNGIGGFSGEISVTSPTSVIGSNNISSSSNRYEKRSVDQRVTLPKSISVRSNGYLKSKMSQADQNQANRFHVGTPVMDGTRVYVPGENKEQDALEFDVYNQGMFKTELCNKWQETGACPYSDQCQFAHGIGELRPVIRHPRYKTEVCRMVLMGDMCPYGHRCHFRHALTEEEKFLSGGVST</sequence>
<evidence type="ECO:0000313" key="9">
    <source>
        <dbReference type="Proteomes" id="UP000541444"/>
    </source>
</evidence>
<dbReference type="PANTHER" id="PTHR12547">
    <property type="entry name" value="CCCH ZINC FINGER/TIS11-RELATED"/>
    <property type="match status" value="1"/>
</dbReference>
<dbReference type="InterPro" id="IPR036855">
    <property type="entry name" value="Znf_CCCH_sf"/>
</dbReference>
<feature type="zinc finger region" description="C3H1-type" evidence="5">
    <location>
        <begin position="315"/>
        <end position="343"/>
    </location>
</feature>
<reference evidence="8 9" key="1">
    <citation type="journal article" date="2020" name="IScience">
        <title>Genome Sequencing of the Endangered Kingdonia uniflora (Circaeasteraceae, Ranunculales) Reveals Potential Mechanisms of Evolutionary Specialization.</title>
        <authorList>
            <person name="Sun Y."/>
            <person name="Deng T."/>
            <person name="Zhang A."/>
            <person name="Moore M.J."/>
            <person name="Landis J.B."/>
            <person name="Lin N."/>
            <person name="Zhang H."/>
            <person name="Zhang X."/>
            <person name="Huang J."/>
            <person name="Zhang X."/>
            <person name="Sun H."/>
            <person name="Wang H."/>
        </authorList>
    </citation>
    <scope>NUCLEOTIDE SEQUENCE [LARGE SCALE GENOMIC DNA]</scope>
    <source>
        <strain evidence="8">TB1705</strain>
        <tissue evidence="8">Leaf</tissue>
    </source>
</reference>
<evidence type="ECO:0000256" key="3">
    <source>
        <dbReference type="ARBA" id="ARBA00022771"/>
    </source>
</evidence>
<evidence type="ECO:0000256" key="6">
    <source>
        <dbReference type="SAM" id="MobiDB-lite"/>
    </source>
</evidence>
<proteinExistence type="predicted"/>
<evidence type="ECO:0000256" key="1">
    <source>
        <dbReference type="ARBA" id="ARBA00022723"/>
    </source>
</evidence>
<feature type="compositionally biased region" description="Polar residues" evidence="6">
    <location>
        <begin position="1"/>
        <end position="27"/>
    </location>
</feature>
<dbReference type="SMART" id="SM00356">
    <property type="entry name" value="ZnF_C3H1"/>
    <property type="match status" value="2"/>
</dbReference>
<protein>
    <recommendedName>
        <fullName evidence="7">C3H1-type domain-containing protein</fullName>
    </recommendedName>
</protein>
<feature type="compositionally biased region" description="Low complexity" evidence="6">
    <location>
        <begin position="31"/>
        <end position="45"/>
    </location>
</feature>
<dbReference type="Gene3D" id="4.10.1000.10">
    <property type="entry name" value="Zinc finger, CCCH-type"/>
    <property type="match status" value="2"/>
</dbReference>
<accession>A0A7J7LTL2</accession>
<comment type="caution">
    <text evidence="8">The sequence shown here is derived from an EMBL/GenBank/DDBJ whole genome shotgun (WGS) entry which is preliminary data.</text>
</comment>
<keyword evidence="1 5" id="KW-0479">Metal-binding</keyword>
<keyword evidence="2" id="KW-0677">Repeat</keyword>
<dbReference type="SUPFAM" id="SSF90229">
    <property type="entry name" value="CCCH zinc finger"/>
    <property type="match status" value="2"/>
</dbReference>
<dbReference type="Pfam" id="PF00642">
    <property type="entry name" value="zf-CCCH"/>
    <property type="match status" value="1"/>
</dbReference>
<evidence type="ECO:0000256" key="2">
    <source>
        <dbReference type="ARBA" id="ARBA00022737"/>
    </source>
</evidence>
<organism evidence="8 9">
    <name type="scientific">Kingdonia uniflora</name>
    <dbReference type="NCBI Taxonomy" id="39325"/>
    <lineage>
        <taxon>Eukaryota</taxon>
        <taxon>Viridiplantae</taxon>
        <taxon>Streptophyta</taxon>
        <taxon>Embryophyta</taxon>
        <taxon>Tracheophyta</taxon>
        <taxon>Spermatophyta</taxon>
        <taxon>Magnoliopsida</taxon>
        <taxon>Ranunculales</taxon>
        <taxon>Circaeasteraceae</taxon>
        <taxon>Kingdonia</taxon>
    </lineage>
</organism>
<keyword evidence="3 5" id="KW-0863">Zinc-finger</keyword>
<evidence type="ECO:0000313" key="8">
    <source>
        <dbReference type="EMBL" id="KAF6145872.1"/>
    </source>
</evidence>
<feature type="domain" description="C3H1-type" evidence="7">
    <location>
        <begin position="277"/>
        <end position="305"/>
    </location>
</feature>
<feature type="zinc finger region" description="C3H1-type" evidence="5">
    <location>
        <begin position="277"/>
        <end position="305"/>
    </location>
</feature>
<dbReference type="InterPro" id="IPR000571">
    <property type="entry name" value="Znf_CCCH"/>
</dbReference>
<dbReference type="FunFam" id="4.10.1000.10:FF:000002">
    <property type="entry name" value="Zinc finger protein 36, C3H1 type-like 1"/>
    <property type="match status" value="1"/>
</dbReference>
<keyword evidence="9" id="KW-1185">Reference proteome</keyword>
<dbReference type="PROSITE" id="PS50103">
    <property type="entry name" value="ZF_C3H1"/>
    <property type="match status" value="2"/>
</dbReference>
<evidence type="ECO:0000256" key="5">
    <source>
        <dbReference type="PROSITE-ProRule" id="PRU00723"/>
    </source>
</evidence>
<dbReference type="PANTHER" id="PTHR12547:SF162">
    <property type="entry name" value="ZINC FINGER CCCH DOMAIN-CONTAINING PROTEIN 15"/>
    <property type="match status" value="1"/>
</dbReference>
<keyword evidence="4 5" id="KW-0862">Zinc</keyword>
<dbReference type="Proteomes" id="UP000541444">
    <property type="component" value="Unassembled WGS sequence"/>
</dbReference>
<name>A0A7J7LTL2_9MAGN</name>
<evidence type="ECO:0000256" key="4">
    <source>
        <dbReference type="ARBA" id="ARBA00022833"/>
    </source>
</evidence>
<evidence type="ECO:0000259" key="7">
    <source>
        <dbReference type="PROSITE" id="PS50103"/>
    </source>
</evidence>
<gene>
    <name evidence="8" type="ORF">GIB67_028867</name>
</gene>
<dbReference type="InterPro" id="IPR045877">
    <property type="entry name" value="ZFP36-like"/>
</dbReference>
<feature type="domain" description="C3H1-type" evidence="7">
    <location>
        <begin position="315"/>
        <end position="343"/>
    </location>
</feature>
<dbReference type="FunFam" id="4.10.1000.10:FF:000001">
    <property type="entry name" value="zinc finger CCCH domain-containing protein 15-like"/>
    <property type="match status" value="1"/>
</dbReference>
<dbReference type="EMBL" id="JACGCM010002027">
    <property type="protein sequence ID" value="KAF6145872.1"/>
    <property type="molecule type" value="Genomic_DNA"/>
</dbReference>
<dbReference type="GO" id="GO:0003729">
    <property type="term" value="F:mRNA binding"/>
    <property type="evidence" value="ECO:0007669"/>
    <property type="project" value="InterPro"/>
</dbReference>
<feature type="region of interest" description="Disordered" evidence="6">
    <location>
        <begin position="1"/>
        <end position="45"/>
    </location>
</feature>
<dbReference type="OrthoDB" id="410307at2759"/>
<dbReference type="GO" id="GO:0008270">
    <property type="term" value="F:zinc ion binding"/>
    <property type="evidence" value="ECO:0007669"/>
    <property type="project" value="UniProtKB-KW"/>
</dbReference>